<gene>
    <name evidence="1" type="ORF">CWI73_05680</name>
</gene>
<dbReference type="Pfam" id="PF01809">
    <property type="entry name" value="YidD"/>
    <property type="match status" value="1"/>
</dbReference>
<reference evidence="1 2" key="1">
    <citation type="journal article" date="2011" name="Front. Microbiol.">
        <title>Genomic signatures of strain selection and enhancement in Bacillus atrophaeus var. globigii, a historical biowarfare simulant.</title>
        <authorList>
            <person name="Gibbons H.S."/>
            <person name="Broomall S.M."/>
            <person name="McNew L.A."/>
            <person name="Daligault H."/>
            <person name="Chapman C."/>
            <person name="Bruce D."/>
            <person name="Karavis M."/>
            <person name="Krepps M."/>
            <person name="McGregor P.A."/>
            <person name="Hong C."/>
            <person name="Park K.H."/>
            <person name="Akmal A."/>
            <person name="Feldman A."/>
            <person name="Lin J.S."/>
            <person name="Chang W.E."/>
            <person name="Higgs B.W."/>
            <person name="Demirev P."/>
            <person name="Lindquist J."/>
            <person name="Liem A."/>
            <person name="Fochler E."/>
            <person name="Read T.D."/>
            <person name="Tapia R."/>
            <person name="Johnson S."/>
            <person name="Bishop-Lilly K.A."/>
            <person name="Detter C."/>
            <person name="Han C."/>
            <person name="Sozhamannan S."/>
            <person name="Rosenzweig C.N."/>
            <person name="Skowronski E.W."/>
        </authorList>
    </citation>
    <scope>NUCLEOTIDE SEQUENCE [LARGE SCALE GENOMIC DNA]</scope>
    <source>
        <strain evidence="1 2">TPS4-2</strain>
    </source>
</reference>
<sequence length="74" mass="8717">MVKRLILASIRWYQRRGGSRHFFNTECNFEPSCSHYTYQAISQHGTWRGIKLGVARMKRCNDPDCVHKKHDPVP</sequence>
<name>A0A432YTX4_9GAMM</name>
<accession>A0A432YTX4</accession>
<dbReference type="Proteomes" id="UP000288361">
    <property type="component" value="Unassembled WGS sequence"/>
</dbReference>
<dbReference type="NCBIfam" id="TIGR00278">
    <property type="entry name" value="membrane protein insertion efficiency factor YidD"/>
    <property type="match status" value="1"/>
</dbReference>
<comment type="caution">
    <text evidence="1">The sequence shown here is derived from an EMBL/GenBank/DDBJ whole genome shotgun (WGS) entry which is preliminary data.</text>
</comment>
<protein>
    <submittedName>
        <fullName evidence="1">Membrane protein insertion efficiency factor YidD</fullName>
    </submittedName>
</protein>
<organism evidence="1 2">
    <name type="scientific">Idiomarina piscisalsi</name>
    <dbReference type="NCBI Taxonomy" id="1096243"/>
    <lineage>
        <taxon>Bacteria</taxon>
        <taxon>Pseudomonadati</taxon>
        <taxon>Pseudomonadota</taxon>
        <taxon>Gammaproteobacteria</taxon>
        <taxon>Alteromonadales</taxon>
        <taxon>Idiomarinaceae</taxon>
        <taxon>Idiomarina</taxon>
    </lineage>
</organism>
<evidence type="ECO:0000313" key="1">
    <source>
        <dbReference type="EMBL" id="RUO66769.1"/>
    </source>
</evidence>
<dbReference type="SMART" id="SM01234">
    <property type="entry name" value="Haemolytic"/>
    <property type="match status" value="1"/>
</dbReference>
<dbReference type="InterPro" id="IPR002696">
    <property type="entry name" value="Membr_insert_effic_factor_YidD"/>
</dbReference>
<dbReference type="RefSeq" id="WP_126751915.1">
    <property type="nucleotide sequence ID" value="NZ_JBHUMT010000013.1"/>
</dbReference>
<proteinExistence type="predicted"/>
<dbReference type="EMBL" id="PIQA01000003">
    <property type="protein sequence ID" value="RUO66769.1"/>
    <property type="molecule type" value="Genomic_DNA"/>
</dbReference>
<dbReference type="AlphaFoldDB" id="A0A432YTX4"/>
<evidence type="ECO:0000313" key="2">
    <source>
        <dbReference type="Proteomes" id="UP000288361"/>
    </source>
</evidence>